<keyword evidence="4" id="KW-1185">Reference proteome</keyword>
<dbReference type="EMBL" id="KV011864">
    <property type="protein sequence ID" value="KZV25545.1"/>
    <property type="molecule type" value="Genomic_DNA"/>
</dbReference>
<feature type="region of interest" description="Disordered" evidence="1">
    <location>
        <begin position="1"/>
        <end position="44"/>
    </location>
</feature>
<organism evidence="2 4">
    <name type="scientific">Dorcoceras hygrometricum</name>
    <dbReference type="NCBI Taxonomy" id="472368"/>
    <lineage>
        <taxon>Eukaryota</taxon>
        <taxon>Viridiplantae</taxon>
        <taxon>Streptophyta</taxon>
        <taxon>Embryophyta</taxon>
        <taxon>Tracheophyta</taxon>
        <taxon>Spermatophyta</taxon>
        <taxon>Magnoliopsida</taxon>
        <taxon>eudicotyledons</taxon>
        <taxon>Gunneridae</taxon>
        <taxon>Pentapetalae</taxon>
        <taxon>asterids</taxon>
        <taxon>lamiids</taxon>
        <taxon>Lamiales</taxon>
        <taxon>Gesneriaceae</taxon>
        <taxon>Didymocarpoideae</taxon>
        <taxon>Trichosporeae</taxon>
        <taxon>Loxocarpinae</taxon>
        <taxon>Dorcoceras</taxon>
    </lineage>
</organism>
<feature type="compositionally biased region" description="Polar residues" evidence="1">
    <location>
        <begin position="7"/>
        <end position="17"/>
    </location>
</feature>
<evidence type="ECO:0000256" key="1">
    <source>
        <dbReference type="SAM" id="MobiDB-lite"/>
    </source>
</evidence>
<evidence type="ECO:0000313" key="4">
    <source>
        <dbReference type="Proteomes" id="UP000250235"/>
    </source>
</evidence>
<name>A0A2Z6ZV87_9LAMI</name>
<sequence length="82" mass="8377">MFYCTRIPTNDRSTVKQMQAAGLPRDNPAPASGPGPGAGAGAWACEKSDSRAGAGAWACEKPASRAAAPMEARQSAAKTTKI</sequence>
<gene>
    <name evidence="3" type="ORF">F511_09273</name>
    <name evidence="2" type="ORF">F511_45720</name>
</gene>
<feature type="region of interest" description="Disordered" evidence="1">
    <location>
        <begin position="62"/>
        <end position="82"/>
    </location>
</feature>
<dbReference type="Proteomes" id="UP000250235">
    <property type="component" value="Unassembled WGS sequence"/>
</dbReference>
<accession>A0A2Z6ZV87</accession>
<evidence type="ECO:0000313" key="2">
    <source>
        <dbReference type="EMBL" id="KZV06799.1"/>
    </source>
</evidence>
<reference evidence="2 4" key="1">
    <citation type="journal article" date="2015" name="Proc. Natl. Acad. Sci. U.S.A.">
        <title>The resurrection genome of Boea hygrometrica: A blueprint for survival of dehydration.</title>
        <authorList>
            <person name="Xiao L."/>
            <person name="Yang G."/>
            <person name="Zhang L."/>
            <person name="Yang X."/>
            <person name="Zhao S."/>
            <person name="Ji Z."/>
            <person name="Zhou Q."/>
            <person name="Hu M."/>
            <person name="Wang Y."/>
            <person name="Chen M."/>
            <person name="Xu Y."/>
            <person name="Jin H."/>
            <person name="Xiao X."/>
            <person name="Hu G."/>
            <person name="Bao F."/>
            <person name="Hu Y."/>
            <person name="Wan P."/>
            <person name="Li L."/>
            <person name="Deng X."/>
            <person name="Kuang T."/>
            <person name="Xiang C."/>
            <person name="Zhu J.K."/>
            <person name="Oliver M.J."/>
            <person name="He Y."/>
        </authorList>
    </citation>
    <scope>NUCLEOTIDE SEQUENCE [LARGE SCALE GENOMIC DNA]</scope>
    <source>
        <strain evidence="4">cv. XS01</strain>
    </source>
</reference>
<proteinExistence type="predicted"/>
<reference evidence="2" key="2">
    <citation type="submission" date="2016-02" db="EMBL/GenBank/DDBJ databases">
        <authorList>
            <person name="Alioto T."/>
            <person name="Alioto T."/>
        </authorList>
    </citation>
    <scope>NUCLEOTIDE SEQUENCE</scope>
</reference>
<protein>
    <submittedName>
        <fullName evidence="2">Uncharacterized protein</fullName>
    </submittedName>
</protein>
<dbReference type="AlphaFoldDB" id="A0A2Z6ZV87"/>
<evidence type="ECO:0000313" key="3">
    <source>
        <dbReference type="EMBL" id="KZV25545.1"/>
    </source>
</evidence>
<dbReference type="EMBL" id="KV059674">
    <property type="protein sequence ID" value="KZV06799.1"/>
    <property type="molecule type" value="Genomic_DNA"/>
</dbReference>